<reference evidence="2" key="1">
    <citation type="submission" date="2020-07" db="EMBL/GenBank/DDBJ databases">
        <title>Multicomponent nature underlies the extraordinary mechanical properties of spider dragline silk.</title>
        <authorList>
            <person name="Kono N."/>
            <person name="Nakamura H."/>
            <person name="Mori M."/>
            <person name="Yoshida Y."/>
            <person name="Ohtoshi R."/>
            <person name="Malay A.D."/>
            <person name="Moran D.A.P."/>
            <person name="Tomita M."/>
            <person name="Numata K."/>
            <person name="Arakawa K."/>
        </authorList>
    </citation>
    <scope>NUCLEOTIDE SEQUENCE</scope>
</reference>
<dbReference type="AlphaFoldDB" id="A0A8X6KQ49"/>
<feature type="compositionally biased region" description="Basic residues" evidence="1">
    <location>
        <begin position="1"/>
        <end position="15"/>
    </location>
</feature>
<dbReference type="Proteomes" id="UP000887116">
    <property type="component" value="Unassembled WGS sequence"/>
</dbReference>
<dbReference type="OrthoDB" id="10390904at2759"/>
<proteinExistence type="predicted"/>
<feature type="region of interest" description="Disordered" evidence="1">
    <location>
        <begin position="1"/>
        <end position="26"/>
    </location>
</feature>
<comment type="caution">
    <text evidence="2">The sequence shown here is derived from an EMBL/GenBank/DDBJ whole genome shotgun (WGS) entry which is preliminary data.</text>
</comment>
<gene>
    <name evidence="2" type="ORF">TNCT_21711</name>
</gene>
<accession>A0A8X6KQ49</accession>
<evidence type="ECO:0000313" key="2">
    <source>
        <dbReference type="EMBL" id="GFQ78603.1"/>
    </source>
</evidence>
<sequence>MRAIIRRNPNHRYTCRTRGMSQTSGTYLSHSDGNILGDVGGRHKLATSRTMLRLQEHPIRNDSKSRSEFMTVIF</sequence>
<protein>
    <submittedName>
        <fullName evidence="2">Uncharacterized protein</fullName>
    </submittedName>
</protein>
<name>A0A8X6KQ49_TRICU</name>
<keyword evidence="3" id="KW-1185">Reference proteome</keyword>
<evidence type="ECO:0000256" key="1">
    <source>
        <dbReference type="SAM" id="MobiDB-lite"/>
    </source>
</evidence>
<dbReference type="EMBL" id="BMAO01031922">
    <property type="protein sequence ID" value="GFQ78603.1"/>
    <property type="molecule type" value="Genomic_DNA"/>
</dbReference>
<organism evidence="2 3">
    <name type="scientific">Trichonephila clavata</name>
    <name type="common">Joro spider</name>
    <name type="synonym">Nephila clavata</name>
    <dbReference type="NCBI Taxonomy" id="2740835"/>
    <lineage>
        <taxon>Eukaryota</taxon>
        <taxon>Metazoa</taxon>
        <taxon>Ecdysozoa</taxon>
        <taxon>Arthropoda</taxon>
        <taxon>Chelicerata</taxon>
        <taxon>Arachnida</taxon>
        <taxon>Araneae</taxon>
        <taxon>Araneomorphae</taxon>
        <taxon>Entelegynae</taxon>
        <taxon>Araneoidea</taxon>
        <taxon>Nephilidae</taxon>
        <taxon>Trichonephila</taxon>
    </lineage>
</organism>
<evidence type="ECO:0000313" key="3">
    <source>
        <dbReference type="Proteomes" id="UP000887116"/>
    </source>
</evidence>